<protein>
    <recommendedName>
        <fullName evidence="3">DUF2171 domain-containing protein</fullName>
    </recommendedName>
</protein>
<comment type="caution">
    <text evidence="1">The sequence shown here is derived from an EMBL/GenBank/DDBJ whole genome shotgun (WGS) entry which is preliminary data.</text>
</comment>
<keyword evidence="2" id="KW-1185">Reference proteome</keyword>
<proteinExistence type="predicted"/>
<dbReference type="RefSeq" id="WP_284254269.1">
    <property type="nucleotide sequence ID" value="NZ_BAAAQO010000002.1"/>
</dbReference>
<evidence type="ECO:0008006" key="3">
    <source>
        <dbReference type="Google" id="ProtNLM"/>
    </source>
</evidence>
<reference evidence="2" key="1">
    <citation type="journal article" date="2019" name="Int. J. Syst. Evol. Microbiol.">
        <title>The Global Catalogue of Microorganisms (GCM) 10K type strain sequencing project: providing services to taxonomists for standard genome sequencing and annotation.</title>
        <authorList>
            <consortium name="The Broad Institute Genomics Platform"/>
            <consortium name="The Broad Institute Genome Sequencing Center for Infectious Disease"/>
            <person name="Wu L."/>
            <person name="Ma J."/>
        </authorList>
    </citation>
    <scope>NUCLEOTIDE SEQUENCE [LARGE SCALE GENOMIC DNA]</scope>
    <source>
        <strain evidence="2">NBRC 108894</strain>
    </source>
</reference>
<evidence type="ECO:0000313" key="1">
    <source>
        <dbReference type="EMBL" id="GMA95504.1"/>
    </source>
</evidence>
<accession>A0ABQ6K562</accession>
<dbReference type="Proteomes" id="UP001157034">
    <property type="component" value="Unassembled WGS sequence"/>
</dbReference>
<evidence type="ECO:0000313" key="2">
    <source>
        <dbReference type="Proteomes" id="UP001157034"/>
    </source>
</evidence>
<name>A0ABQ6K562_9MICO</name>
<organism evidence="1 2">
    <name type="scientific">Pseudolysinimonas kribbensis</name>
    <dbReference type="NCBI Taxonomy" id="433641"/>
    <lineage>
        <taxon>Bacteria</taxon>
        <taxon>Bacillati</taxon>
        <taxon>Actinomycetota</taxon>
        <taxon>Actinomycetes</taxon>
        <taxon>Micrococcales</taxon>
        <taxon>Microbacteriaceae</taxon>
        <taxon>Pseudolysinimonas</taxon>
    </lineage>
</organism>
<dbReference type="EMBL" id="BSVB01000001">
    <property type="protein sequence ID" value="GMA95504.1"/>
    <property type="molecule type" value="Genomic_DNA"/>
</dbReference>
<sequence>MSSATESSDPILWAAVTDDLWVASRGGDFVGTVERIENRFVALDGRGAPVGVNGSLDGARQRLETAPSRTAQSGLPLVRRLRRPRLRRTTQAAA</sequence>
<gene>
    <name evidence="1" type="ORF">GCM10025881_23280</name>
</gene>